<feature type="compositionally biased region" description="Basic and acidic residues" evidence="1">
    <location>
        <begin position="85"/>
        <end position="95"/>
    </location>
</feature>
<organism evidence="2 3">
    <name type="scientific">Chrysochromulina tobinii</name>
    <dbReference type="NCBI Taxonomy" id="1460289"/>
    <lineage>
        <taxon>Eukaryota</taxon>
        <taxon>Haptista</taxon>
        <taxon>Haptophyta</taxon>
        <taxon>Prymnesiophyceae</taxon>
        <taxon>Prymnesiales</taxon>
        <taxon>Chrysochromulinaceae</taxon>
        <taxon>Chrysochromulina</taxon>
    </lineage>
</organism>
<feature type="compositionally biased region" description="Basic residues" evidence="1">
    <location>
        <begin position="75"/>
        <end position="84"/>
    </location>
</feature>
<reference evidence="3" key="1">
    <citation type="journal article" date="2015" name="PLoS Genet.">
        <title>Genome Sequence and Transcriptome Analyses of Chrysochromulina tobin: Metabolic Tools for Enhanced Algal Fitness in the Prominent Order Prymnesiales (Haptophyceae).</title>
        <authorList>
            <person name="Hovde B.T."/>
            <person name="Deodato C.R."/>
            <person name="Hunsperger H.M."/>
            <person name="Ryken S.A."/>
            <person name="Yost W."/>
            <person name="Jha R.K."/>
            <person name="Patterson J."/>
            <person name="Monnat R.J. Jr."/>
            <person name="Barlow S.B."/>
            <person name="Starkenburg S.R."/>
            <person name="Cattolico R.A."/>
        </authorList>
    </citation>
    <scope>NUCLEOTIDE SEQUENCE</scope>
    <source>
        <strain evidence="3">CCMP291</strain>
    </source>
</reference>
<gene>
    <name evidence="2" type="ORF">Ctob_015379</name>
</gene>
<proteinExistence type="predicted"/>
<sequence length="227" mass="25091">GRSARGRSCQGDALFFRSDRRGDHWQGRGDHPRNCEPIRRAGARRPEGDDQRGGRAQCDDRGHAPAGGPCTAAHHGARQGHRGRKSDSHLAVDHSLRSRARDSAKLVRRTAVARIVVCAAMDQWTAIQWLHVPAGAAFRVLDLLLVAARARRSPAAEYAEPHARAGRLPGDQTTRWWLLMFGSGGTVPARDMGEIQSTRYDLRDEVVGRAILRRDGHQMRLRPGARS</sequence>
<comment type="caution">
    <text evidence="2">The sequence shown here is derived from an EMBL/GenBank/DDBJ whole genome shotgun (WGS) entry which is preliminary data.</text>
</comment>
<feature type="region of interest" description="Disordered" evidence="1">
    <location>
        <begin position="1"/>
        <end position="95"/>
    </location>
</feature>
<keyword evidence="3" id="KW-1185">Reference proteome</keyword>
<protein>
    <submittedName>
        <fullName evidence="2">Uncharacterized protein</fullName>
    </submittedName>
</protein>
<name>A0A0M0L5S7_9EUKA</name>
<feature type="non-terminal residue" evidence="2">
    <location>
        <position position="1"/>
    </location>
</feature>
<accession>A0A0M0L5S7</accession>
<evidence type="ECO:0000313" key="3">
    <source>
        <dbReference type="Proteomes" id="UP000037460"/>
    </source>
</evidence>
<dbReference type="EMBL" id="JWZX01000556">
    <property type="protein sequence ID" value="KOO45998.1"/>
    <property type="molecule type" value="Genomic_DNA"/>
</dbReference>
<evidence type="ECO:0000256" key="1">
    <source>
        <dbReference type="SAM" id="MobiDB-lite"/>
    </source>
</evidence>
<evidence type="ECO:0000313" key="2">
    <source>
        <dbReference type="EMBL" id="KOO45998.1"/>
    </source>
</evidence>
<dbReference type="Proteomes" id="UP000037460">
    <property type="component" value="Unassembled WGS sequence"/>
</dbReference>
<dbReference type="AlphaFoldDB" id="A0A0M0L5S7"/>
<feature type="compositionally biased region" description="Basic and acidic residues" evidence="1">
    <location>
        <begin position="17"/>
        <end position="63"/>
    </location>
</feature>